<reference evidence="1 2" key="1">
    <citation type="journal article" date="2012" name="J. Bacteriol.">
        <title>Genome Sequence of the Bacteriocin-Producing Strain Lactococcus garvieae DCC43.</title>
        <authorList>
            <person name="Gabrielsen C."/>
            <person name="Brede D.A."/>
            <person name="Hernandez P.E."/>
            <person name="Nes I.F."/>
            <person name="Diep D.B."/>
        </authorList>
    </citation>
    <scope>NUCLEOTIDE SEQUENCE [LARGE SCALE GENOMIC DNA]</scope>
    <source>
        <strain evidence="1 2">DCC43</strain>
    </source>
</reference>
<evidence type="ECO:0000313" key="2">
    <source>
        <dbReference type="Proteomes" id="UP000006787"/>
    </source>
</evidence>
<proteinExistence type="predicted"/>
<dbReference type="Proteomes" id="UP000006787">
    <property type="component" value="Unassembled WGS sequence"/>
</dbReference>
<sequence length="77" mass="8999">MTVIKNFEEHKRKIQRGMSNEEFLKSISEFFIEADCILVTGRFSNGKLETFNTQNNSLETLGLIEVARQQILEMMRD</sequence>
<comment type="caution">
    <text evidence="1">The sequence shown here is derived from an EMBL/GenBank/DDBJ whole genome shotgun (WGS) entry which is preliminary data.</text>
</comment>
<dbReference type="EMBL" id="AMQS01000030">
    <property type="protein sequence ID" value="EKF50917.1"/>
    <property type="molecule type" value="Genomic_DNA"/>
</dbReference>
<dbReference type="AlphaFoldDB" id="K2QBM4"/>
<protein>
    <submittedName>
        <fullName evidence="1">Uncharacterized protein</fullName>
    </submittedName>
</protein>
<name>K2QBM4_9LACT</name>
<organism evidence="1 2">
    <name type="scientific">Lactococcus garvieae DCC43</name>
    <dbReference type="NCBI Taxonomy" id="1231377"/>
    <lineage>
        <taxon>Bacteria</taxon>
        <taxon>Bacillati</taxon>
        <taxon>Bacillota</taxon>
        <taxon>Bacilli</taxon>
        <taxon>Lactobacillales</taxon>
        <taxon>Streptococcaceae</taxon>
        <taxon>Lactococcus</taxon>
    </lineage>
</organism>
<gene>
    <name evidence="1" type="ORF">C426_1740</name>
</gene>
<evidence type="ECO:0000313" key="1">
    <source>
        <dbReference type="EMBL" id="EKF50917.1"/>
    </source>
</evidence>
<dbReference type="eggNOG" id="ENOG5033MF8">
    <property type="taxonomic scope" value="Bacteria"/>
</dbReference>
<dbReference type="PATRIC" id="fig|1231377.3.peg.1719"/>
<accession>K2QBM4</accession>
<dbReference type="RefSeq" id="WP_004260547.1">
    <property type="nucleotide sequence ID" value="NZ_AMQS01000030.1"/>
</dbReference>